<accession>T0RK41</accession>
<dbReference type="GO" id="GO:0051087">
    <property type="term" value="F:protein-folding chaperone binding"/>
    <property type="evidence" value="ECO:0007669"/>
    <property type="project" value="TreeGrafter"/>
</dbReference>
<dbReference type="GO" id="GO:0005783">
    <property type="term" value="C:endoplasmic reticulum"/>
    <property type="evidence" value="ECO:0007669"/>
    <property type="project" value="TreeGrafter"/>
</dbReference>
<keyword evidence="4" id="KW-1185">Reference proteome</keyword>
<dbReference type="Pfam" id="PF13414">
    <property type="entry name" value="TPR_11"/>
    <property type="match status" value="1"/>
</dbReference>
<dbReference type="InParanoid" id="T0RK41"/>
<dbReference type="PROSITE" id="PS50005">
    <property type="entry name" value="TPR"/>
    <property type="match status" value="2"/>
</dbReference>
<dbReference type="RefSeq" id="XP_008613792.1">
    <property type="nucleotide sequence ID" value="XM_008615570.1"/>
</dbReference>
<feature type="compositionally biased region" description="Basic residues" evidence="2">
    <location>
        <begin position="343"/>
        <end position="386"/>
    </location>
</feature>
<dbReference type="InterPro" id="IPR051727">
    <property type="entry name" value="DnaJ_C3_Co-chaperones"/>
</dbReference>
<evidence type="ECO:0000256" key="1">
    <source>
        <dbReference type="PROSITE-ProRule" id="PRU00339"/>
    </source>
</evidence>
<dbReference type="STRING" id="1156394.T0RK41"/>
<dbReference type="GO" id="GO:0034975">
    <property type="term" value="P:protein folding in endoplasmic reticulum"/>
    <property type="evidence" value="ECO:0007669"/>
    <property type="project" value="TreeGrafter"/>
</dbReference>
<evidence type="ECO:0000256" key="2">
    <source>
        <dbReference type="SAM" id="MobiDB-lite"/>
    </source>
</evidence>
<dbReference type="VEuPathDB" id="FungiDB:SDRG_09624"/>
<name>T0RK41_SAPDV</name>
<reference evidence="3 4" key="1">
    <citation type="submission" date="2012-04" db="EMBL/GenBank/DDBJ databases">
        <title>The Genome Sequence of Saprolegnia declina VS20.</title>
        <authorList>
            <consortium name="The Broad Institute Genome Sequencing Platform"/>
            <person name="Russ C."/>
            <person name="Nusbaum C."/>
            <person name="Tyler B."/>
            <person name="van West P."/>
            <person name="Dieguez-Uribeondo J."/>
            <person name="de Bruijn I."/>
            <person name="Tripathy S."/>
            <person name="Jiang R."/>
            <person name="Young S.K."/>
            <person name="Zeng Q."/>
            <person name="Gargeya S."/>
            <person name="Fitzgerald M."/>
            <person name="Haas B."/>
            <person name="Abouelleil A."/>
            <person name="Alvarado L."/>
            <person name="Arachchi H.M."/>
            <person name="Berlin A."/>
            <person name="Chapman S.B."/>
            <person name="Goldberg J."/>
            <person name="Griggs A."/>
            <person name="Gujja S."/>
            <person name="Hansen M."/>
            <person name="Howarth C."/>
            <person name="Imamovic A."/>
            <person name="Larimer J."/>
            <person name="McCowen C."/>
            <person name="Montmayeur A."/>
            <person name="Murphy C."/>
            <person name="Neiman D."/>
            <person name="Pearson M."/>
            <person name="Priest M."/>
            <person name="Roberts A."/>
            <person name="Saif S."/>
            <person name="Shea T."/>
            <person name="Sisk P."/>
            <person name="Sykes S."/>
            <person name="Wortman J."/>
            <person name="Nusbaum C."/>
            <person name="Birren B."/>
        </authorList>
    </citation>
    <scope>NUCLEOTIDE SEQUENCE [LARGE SCALE GENOMIC DNA]</scope>
    <source>
        <strain evidence="3 4">VS20</strain>
    </source>
</reference>
<dbReference type="AlphaFoldDB" id="T0RK41"/>
<organism evidence="3 4">
    <name type="scientific">Saprolegnia diclina (strain VS20)</name>
    <dbReference type="NCBI Taxonomy" id="1156394"/>
    <lineage>
        <taxon>Eukaryota</taxon>
        <taxon>Sar</taxon>
        <taxon>Stramenopiles</taxon>
        <taxon>Oomycota</taxon>
        <taxon>Saprolegniomycetes</taxon>
        <taxon>Saprolegniales</taxon>
        <taxon>Saprolegniaceae</taxon>
        <taxon>Saprolegnia</taxon>
    </lineage>
</organism>
<dbReference type="GeneID" id="19950351"/>
<dbReference type="SUPFAM" id="SSF48452">
    <property type="entry name" value="TPR-like"/>
    <property type="match status" value="1"/>
</dbReference>
<feature type="repeat" description="TPR" evidence="1">
    <location>
        <begin position="237"/>
        <end position="270"/>
    </location>
</feature>
<dbReference type="OrthoDB" id="1914839at2759"/>
<dbReference type="InterPro" id="IPR019734">
    <property type="entry name" value="TPR_rpt"/>
</dbReference>
<dbReference type="Proteomes" id="UP000030762">
    <property type="component" value="Unassembled WGS sequence"/>
</dbReference>
<proteinExistence type="predicted"/>
<feature type="repeat" description="TPR" evidence="1">
    <location>
        <begin position="271"/>
        <end position="304"/>
    </location>
</feature>
<dbReference type="GO" id="GO:0051787">
    <property type="term" value="F:misfolded protein binding"/>
    <property type="evidence" value="ECO:0007669"/>
    <property type="project" value="TreeGrafter"/>
</dbReference>
<protein>
    <submittedName>
        <fullName evidence="3">Uncharacterized protein</fullName>
    </submittedName>
</protein>
<dbReference type="EMBL" id="JH767162">
    <property type="protein sequence ID" value="EQC32648.1"/>
    <property type="molecule type" value="Genomic_DNA"/>
</dbReference>
<dbReference type="PANTHER" id="PTHR44140:SF2">
    <property type="entry name" value="LD25575P"/>
    <property type="match status" value="1"/>
</dbReference>
<evidence type="ECO:0000313" key="4">
    <source>
        <dbReference type="Proteomes" id="UP000030762"/>
    </source>
</evidence>
<dbReference type="InterPro" id="IPR011990">
    <property type="entry name" value="TPR-like_helical_dom_sf"/>
</dbReference>
<keyword evidence="1" id="KW-0802">TPR repeat</keyword>
<dbReference type="Gene3D" id="1.25.40.10">
    <property type="entry name" value="Tetratricopeptide repeat domain"/>
    <property type="match status" value="1"/>
</dbReference>
<gene>
    <name evidence="3" type="ORF">SDRG_09624</name>
</gene>
<evidence type="ECO:0000313" key="3">
    <source>
        <dbReference type="EMBL" id="EQC32648.1"/>
    </source>
</evidence>
<dbReference type="PANTHER" id="PTHR44140">
    <property type="entry name" value="LD25575P"/>
    <property type="match status" value="1"/>
</dbReference>
<dbReference type="SMART" id="SM00028">
    <property type="entry name" value="TPR"/>
    <property type="match status" value="2"/>
</dbReference>
<sequence length="386" mass="43053">MDAIRAALRLPVQAVAAKEAARDEASEKRAVASYGYMFASCSQGTYACTESQERALVALLRRHHASLRLRGQVTTASSVQLHAIAFVAGQYAGSALDISALAPFSLRLRIDALHVAADAQLIVLQVAVDPTEGLVCIHEPKAWFPDDAACMLWTPGCKFGGFTFPSTPFTPQHTPGPTAFNDSLVRDPTRHNLYAFDGMLQTFQVPAVTSYIVRPPLYSDDALSYKSLSVQQMRMWATDRRKQANSLRRDGKVTEAIAEYSSAIEMDPDDGETYYARALLYLHEKHSDAARSDLQKVLSLNPVHAMATEKLRGLGRGLSEMATTAATPDPQRLLHLLQDELKARKKEKKPKKEHKNKDHRRRSKERKRRRSESPPAHRRSSSRYSR</sequence>
<feature type="region of interest" description="Disordered" evidence="2">
    <location>
        <begin position="340"/>
        <end position="386"/>
    </location>
</feature>